<dbReference type="PROSITE" id="PS50835">
    <property type="entry name" value="IG_LIKE"/>
    <property type="match status" value="2"/>
</dbReference>
<dbReference type="Proteomes" id="UP000472276">
    <property type="component" value="Unassembled WGS sequence"/>
</dbReference>
<dbReference type="AlphaFoldDB" id="A0AAZ1X5K2"/>
<feature type="domain" description="Ig-like" evidence="8">
    <location>
        <begin position="118"/>
        <end position="249"/>
    </location>
</feature>
<dbReference type="GO" id="GO:0016020">
    <property type="term" value="C:membrane"/>
    <property type="evidence" value="ECO:0007669"/>
    <property type="project" value="UniProtKB-SubCell"/>
</dbReference>
<dbReference type="InterPro" id="IPR013106">
    <property type="entry name" value="Ig_V-set"/>
</dbReference>
<dbReference type="PANTHER" id="PTHR23277:SF106">
    <property type="entry name" value="NECTIN-1 ISOFORM X1-RELATED"/>
    <property type="match status" value="1"/>
</dbReference>
<evidence type="ECO:0000256" key="5">
    <source>
        <dbReference type="ARBA" id="ARBA00023157"/>
    </source>
</evidence>
<evidence type="ECO:0000256" key="7">
    <source>
        <dbReference type="SAM" id="SignalP"/>
    </source>
</evidence>
<feature type="signal peptide" evidence="7">
    <location>
        <begin position="1"/>
        <end position="27"/>
    </location>
</feature>
<feature type="chain" id="PRO_5044245248" description="Ig-like domain-containing protein" evidence="7">
    <location>
        <begin position="28"/>
        <end position="376"/>
    </location>
</feature>
<name>A0AAZ1X5K2_OREAU</name>
<keyword evidence="4" id="KW-0472">Membrane</keyword>
<reference evidence="9" key="3">
    <citation type="submission" date="2025-09" db="UniProtKB">
        <authorList>
            <consortium name="Ensembl"/>
        </authorList>
    </citation>
    <scope>IDENTIFICATION</scope>
</reference>
<dbReference type="GO" id="GO:0007156">
    <property type="term" value="P:homophilic cell adhesion via plasma membrane adhesion molecules"/>
    <property type="evidence" value="ECO:0007669"/>
    <property type="project" value="TreeGrafter"/>
</dbReference>
<keyword evidence="10" id="KW-1185">Reference proteome</keyword>
<sequence length="376" mass="41884">IDTMVAALARSTLWWLAAVLSAASVEPFSLQGHSDITLAGSDMTIRCRMDMSVSEHGEPYLAEERDRVKFIGEFRQGNADLLIRNARPEDSGTYTCLFTLFPAGNQKVEIQARVWRKPRVTASVIPAAVADCGCSGKSPLAVCIAEGGDPEPRVKWVHVNGTSRKANVTLEGTVEDIVESVLLGIPRVKWNGEKVSCVVESPDDGVLYAETAEVRLNVTYAPEAPVVTLNVETGELECRADANPRANVSWERPDKITWECVAENDHGTRRSRVYRDRMSWLNSLTKTKAVTQATGVEKKRRVIRERILDTKPATFWFSFPTASHNTANHDEFVIRLGYRVLLARGWVERLTQKKPRLCRAPDLGINIVRIKTRSGK</sequence>
<dbReference type="SMART" id="SM00409">
    <property type="entry name" value="IG"/>
    <property type="match status" value="1"/>
</dbReference>
<evidence type="ECO:0000256" key="6">
    <source>
        <dbReference type="ARBA" id="ARBA00023180"/>
    </source>
</evidence>
<evidence type="ECO:0000259" key="8">
    <source>
        <dbReference type="PROSITE" id="PS50835"/>
    </source>
</evidence>
<dbReference type="InterPro" id="IPR036179">
    <property type="entry name" value="Ig-like_dom_sf"/>
</dbReference>
<keyword evidence="2 7" id="KW-0732">Signal</keyword>
<accession>A0AAZ1X5K2</accession>
<feature type="domain" description="Ig-like" evidence="8">
    <location>
        <begin position="27"/>
        <end position="96"/>
    </location>
</feature>
<protein>
    <recommendedName>
        <fullName evidence="8">Ig-like domain-containing protein</fullName>
    </recommendedName>
</protein>
<keyword evidence="5" id="KW-1015">Disulfide bond</keyword>
<evidence type="ECO:0000313" key="9">
    <source>
        <dbReference type="Ensembl" id="ENSOABP00000062973.1"/>
    </source>
</evidence>
<reference evidence="10" key="1">
    <citation type="submission" date="2020-03" db="EMBL/GenBank/DDBJ databases">
        <title>Evolution of repeat sequences and sex chromosomes of tilapia species revealed by chromosome-level genomes.</title>
        <authorList>
            <person name="Xu L."/>
            <person name="Tao W."/>
            <person name="Wang D."/>
            <person name="Zhou Q."/>
        </authorList>
    </citation>
    <scope>NUCLEOTIDE SEQUENCE [LARGE SCALE GENOMIC DNA]</scope>
    <source>
        <strain evidence="10">Israel</strain>
    </source>
</reference>
<evidence type="ECO:0000256" key="1">
    <source>
        <dbReference type="ARBA" id="ARBA00004370"/>
    </source>
</evidence>
<organism evidence="9 10">
    <name type="scientific">Oreochromis aureus</name>
    <name type="common">Israeli tilapia</name>
    <name type="synonym">Chromis aureus</name>
    <dbReference type="NCBI Taxonomy" id="47969"/>
    <lineage>
        <taxon>Eukaryota</taxon>
        <taxon>Metazoa</taxon>
        <taxon>Chordata</taxon>
        <taxon>Craniata</taxon>
        <taxon>Vertebrata</taxon>
        <taxon>Euteleostomi</taxon>
        <taxon>Actinopterygii</taxon>
        <taxon>Neopterygii</taxon>
        <taxon>Teleostei</taxon>
        <taxon>Neoteleostei</taxon>
        <taxon>Acanthomorphata</taxon>
        <taxon>Ovalentaria</taxon>
        <taxon>Cichlomorphae</taxon>
        <taxon>Cichliformes</taxon>
        <taxon>Cichlidae</taxon>
        <taxon>African cichlids</taxon>
        <taxon>Pseudocrenilabrinae</taxon>
        <taxon>Oreochromini</taxon>
        <taxon>Oreochromis</taxon>
    </lineage>
</organism>
<comment type="subcellular location">
    <subcellularLocation>
        <location evidence="1">Membrane</location>
    </subcellularLocation>
</comment>
<dbReference type="GO" id="GO:0005912">
    <property type="term" value="C:adherens junction"/>
    <property type="evidence" value="ECO:0007669"/>
    <property type="project" value="TreeGrafter"/>
</dbReference>
<dbReference type="InterPro" id="IPR051427">
    <property type="entry name" value="Nectin/Nectin-like"/>
</dbReference>
<dbReference type="InterPro" id="IPR013783">
    <property type="entry name" value="Ig-like_fold"/>
</dbReference>
<evidence type="ECO:0000256" key="4">
    <source>
        <dbReference type="ARBA" id="ARBA00023136"/>
    </source>
</evidence>
<dbReference type="GO" id="GO:0007157">
    <property type="term" value="P:heterophilic cell-cell adhesion via plasma membrane cell adhesion molecules"/>
    <property type="evidence" value="ECO:0007669"/>
    <property type="project" value="TreeGrafter"/>
</dbReference>
<evidence type="ECO:0000313" key="10">
    <source>
        <dbReference type="Proteomes" id="UP000472276"/>
    </source>
</evidence>
<keyword evidence="3" id="KW-0677">Repeat</keyword>
<dbReference type="Gene3D" id="2.60.40.10">
    <property type="entry name" value="Immunoglobulins"/>
    <property type="match status" value="2"/>
</dbReference>
<proteinExistence type="predicted"/>
<dbReference type="Pfam" id="PF07686">
    <property type="entry name" value="V-set"/>
    <property type="match status" value="1"/>
</dbReference>
<reference evidence="9" key="2">
    <citation type="submission" date="2025-08" db="UniProtKB">
        <authorList>
            <consortium name="Ensembl"/>
        </authorList>
    </citation>
    <scope>IDENTIFICATION</scope>
</reference>
<dbReference type="InterPro" id="IPR003599">
    <property type="entry name" value="Ig_sub"/>
</dbReference>
<dbReference type="Ensembl" id="ENSOABT00000067256.1">
    <property type="protein sequence ID" value="ENSOABP00000062973.1"/>
    <property type="gene ID" value="ENSOABG00000032137.1"/>
</dbReference>
<evidence type="ECO:0000256" key="3">
    <source>
        <dbReference type="ARBA" id="ARBA00022737"/>
    </source>
</evidence>
<evidence type="ECO:0000256" key="2">
    <source>
        <dbReference type="ARBA" id="ARBA00022729"/>
    </source>
</evidence>
<dbReference type="PANTHER" id="PTHR23277">
    <property type="entry name" value="NECTIN-RELATED"/>
    <property type="match status" value="1"/>
</dbReference>
<dbReference type="SUPFAM" id="SSF48726">
    <property type="entry name" value="Immunoglobulin"/>
    <property type="match status" value="2"/>
</dbReference>
<keyword evidence="6" id="KW-0325">Glycoprotein</keyword>
<gene>
    <name evidence="9" type="primary">IGLON5</name>
</gene>
<dbReference type="InterPro" id="IPR007110">
    <property type="entry name" value="Ig-like_dom"/>
</dbReference>